<sequence length="147" mass="16072">MSRSKKKTRGNPRGQAKRRSSSSRTSSRTASRGPQRRTAAARSMQAARYLWAVVTGLVIAALLFEPTMVWTLGVGFFMVANAELFGLWMVVAGYGMACLPATFGLLVATGRFWFSLTHGLWIGAVYSVTGFLLLDRIMGLLSPYGFP</sequence>
<gene>
    <name evidence="3" type="ORF">GNZ21_03210</name>
</gene>
<dbReference type="OrthoDB" id="4965081at2"/>
<accession>A0A7K1UFY7</accession>
<feature type="transmembrane region" description="Helical" evidence="2">
    <location>
        <begin position="46"/>
        <end position="64"/>
    </location>
</feature>
<evidence type="ECO:0000256" key="2">
    <source>
        <dbReference type="SAM" id="Phobius"/>
    </source>
</evidence>
<dbReference type="AlphaFoldDB" id="A0A7K1UFY7"/>
<feature type="region of interest" description="Disordered" evidence="1">
    <location>
        <begin position="1"/>
        <end position="38"/>
    </location>
</feature>
<protein>
    <submittedName>
        <fullName evidence="3">Uncharacterized protein</fullName>
    </submittedName>
</protein>
<feature type="transmembrane region" description="Helical" evidence="2">
    <location>
        <begin position="84"/>
        <end position="108"/>
    </location>
</feature>
<dbReference type="RefSeq" id="WP_157321280.1">
    <property type="nucleotide sequence ID" value="NZ_BMFX01000005.1"/>
</dbReference>
<keyword evidence="2" id="KW-1133">Transmembrane helix</keyword>
<name>A0A7K1UFY7_9MICC</name>
<evidence type="ECO:0000313" key="3">
    <source>
        <dbReference type="EMBL" id="MVT25377.1"/>
    </source>
</evidence>
<dbReference type="Proteomes" id="UP000460157">
    <property type="component" value="Unassembled WGS sequence"/>
</dbReference>
<dbReference type="EMBL" id="WRPM01000023">
    <property type="protein sequence ID" value="MVT25377.1"/>
    <property type="molecule type" value="Genomic_DNA"/>
</dbReference>
<feature type="transmembrane region" description="Helical" evidence="2">
    <location>
        <begin position="120"/>
        <end position="141"/>
    </location>
</feature>
<feature type="compositionally biased region" description="Basic residues" evidence="1">
    <location>
        <begin position="1"/>
        <end position="21"/>
    </location>
</feature>
<feature type="compositionally biased region" description="Low complexity" evidence="1">
    <location>
        <begin position="22"/>
        <end position="32"/>
    </location>
</feature>
<organism evidence="3 4">
    <name type="scientific">Nesterenkonia alkaliphila</name>
    <dbReference type="NCBI Taxonomy" id="1463631"/>
    <lineage>
        <taxon>Bacteria</taxon>
        <taxon>Bacillati</taxon>
        <taxon>Actinomycetota</taxon>
        <taxon>Actinomycetes</taxon>
        <taxon>Micrococcales</taxon>
        <taxon>Micrococcaceae</taxon>
        <taxon>Nesterenkonia</taxon>
    </lineage>
</organism>
<keyword evidence="2" id="KW-0812">Transmembrane</keyword>
<evidence type="ECO:0000256" key="1">
    <source>
        <dbReference type="SAM" id="MobiDB-lite"/>
    </source>
</evidence>
<keyword evidence="4" id="KW-1185">Reference proteome</keyword>
<proteinExistence type="predicted"/>
<reference evidence="3 4" key="1">
    <citation type="submission" date="2019-12" db="EMBL/GenBank/DDBJ databases">
        <title>Nesterenkonia muleiensis sp. nov., a novel actinobacterium isolated from sap of Populus euphratica.</title>
        <authorList>
            <person name="Wang R."/>
        </authorList>
    </citation>
    <scope>NUCLEOTIDE SEQUENCE [LARGE SCALE GENOMIC DNA]</scope>
    <source>
        <strain evidence="3 4">F10</strain>
    </source>
</reference>
<keyword evidence="2" id="KW-0472">Membrane</keyword>
<comment type="caution">
    <text evidence="3">The sequence shown here is derived from an EMBL/GenBank/DDBJ whole genome shotgun (WGS) entry which is preliminary data.</text>
</comment>
<evidence type="ECO:0000313" key="4">
    <source>
        <dbReference type="Proteomes" id="UP000460157"/>
    </source>
</evidence>